<dbReference type="PANTHER" id="PTHR24221">
    <property type="entry name" value="ATP-BINDING CASSETTE SUB-FAMILY B"/>
    <property type="match status" value="1"/>
</dbReference>
<proteinExistence type="predicted"/>
<dbReference type="InterPro" id="IPR039421">
    <property type="entry name" value="Type_1_exporter"/>
</dbReference>
<evidence type="ECO:0000256" key="2">
    <source>
        <dbReference type="ARBA" id="ARBA00022840"/>
    </source>
</evidence>
<dbReference type="PANTHER" id="PTHR24221:SF646">
    <property type="entry name" value="HAEMOLYSIN SECRETION ATP-BINDING PROTEIN"/>
    <property type="match status" value="1"/>
</dbReference>
<dbReference type="OrthoDB" id="6500128at2759"/>
<feature type="domain" description="ABC transporter" evidence="3">
    <location>
        <begin position="398"/>
        <end position="673"/>
    </location>
</feature>
<dbReference type="AlphaFoldDB" id="A0A8H6TCJ3"/>
<dbReference type="Proteomes" id="UP000636479">
    <property type="component" value="Unassembled WGS sequence"/>
</dbReference>
<dbReference type="GO" id="GO:0016887">
    <property type="term" value="F:ATP hydrolysis activity"/>
    <property type="evidence" value="ECO:0007669"/>
    <property type="project" value="InterPro"/>
</dbReference>
<dbReference type="InterPro" id="IPR003439">
    <property type="entry name" value="ABC_transporter-like_ATP-bd"/>
</dbReference>
<dbReference type="SUPFAM" id="SSF52540">
    <property type="entry name" value="P-loop containing nucleoside triphosphate hydrolases"/>
    <property type="match status" value="1"/>
</dbReference>
<dbReference type="GO" id="GO:0005524">
    <property type="term" value="F:ATP binding"/>
    <property type="evidence" value="ECO:0007669"/>
    <property type="project" value="UniProtKB-KW"/>
</dbReference>
<keyword evidence="2 4" id="KW-0067">ATP-binding</keyword>
<dbReference type="SMART" id="SM00382">
    <property type="entry name" value="AAA"/>
    <property type="match status" value="1"/>
</dbReference>
<gene>
    <name evidence="4" type="ORF">MIND_00011100</name>
</gene>
<evidence type="ECO:0000256" key="1">
    <source>
        <dbReference type="ARBA" id="ARBA00022741"/>
    </source>
</evidence>
<dbReference type="Pfam" id="PF00005">
    <property type="entry name" value="ABC_tran"/>
    <property type="match status" value="1"/>
</dbReference>
<comment type="caution">
    <text evidence="4">The sequence shown here is derived from an EMBL/GenBank/DDBJ whole genome shotgun (WGS) entry which is preliminary data.</text>
</comment>
<evidence type="ECO:0000313" key="4">
    <source>
        <dbReference type="EMBL" id="KAF7314970.1"/>
    </source>
</evidence>
<keyword evidence="1" id="KW-0547">Nucleotide-binding</keyword>
<name>A0A8H6TCJ3_9AGAR</name>
<dbReference type="Gene3D" id="3.40.50.300">
    <property type="entry name" value="P-loop containing nucleotide triphosphate hydrolases"/>
    <property type="match status" value="1"/>
</dbReference>
<sequence length="682" mass="74877">MTAANSSKDPVVGAPIKTSRLGVYRLVQEVPSTKFRESWDQAARGAPSVKRLVKEIIQLGRATFCAYLLLQLWIYAVEPILSLHLTSRILVIIEEGFKGGQPDANGLFGAVVMKMLAAVATAFIQRQNNALENKMMHGIEFKLQRLVLRSKLRTDLTGVQAKAVATKHIYERSAWYAFRHFAFTGAQFFGALGQLAYVFRTVQSSGHGPLFVILCLVRPILGIFTDNSLWATPHLIEADDPHFLRMKNLLALGDKKYKQDVITGDIVQHIVKGTLAIWINGLFTLACRLSQYSQRQATTLSVLIRLSGDLPMLYYASNAILHPTHFSLATIATLQSIDSLLRWSFTGILNTVRGFTKQANRVKAIYDIEKIEHDATNGGMAAYPPEGQEDESEAGMAIELKNVSFSYPSNDTLSALKDVSLRIKSGQLVVLVGANGSGKSTIIKLLMRLYQPTSGSIMLGAPGHPSTRDIREYKSADLRRATAALTQDHHLFPLSLAENIGLGNPARKDDGEAVSEALRRGGANKVVERLKGGTETVLEGGKGLRWGSNVRKDEGTLLAAELAKMEKKSDVSGGERQRLVAARTFMRFTTNTVKLVCVDEPSANLDAEGELELFDNLRLANAGKTMVFVTHRFGHLTKHADMIVCMKEGKITEKGTHGELMAVDGEYAKMYGIQAKAFEASS</sequence>
<dbReference type="RefSeq" id="XP_037224993.1">
    <property type="nucleotide sequence ID" value="XM_037357083.1"/>
</dbReference>
<keyword evidence="5" id="KW-1185">Reference proteome</keyword>
<dbReference type="InterPro" id="IPR027417">
    <property type="entry name" value="P-loop_NTPase"/>
</dbReference>
<dbReference type="GeneID" id="59339599"/>
<evidence type="ECO:0000313" key="5">
    <source>
        <dbReference type="Proteomes" id="UP000636479"/>
    </source>
</evidence>
<accession>A0A8H6TCJ3</accession>
<dbReference type="InterPro" id="IPR003593">
    <property type="entry name" value="AAA+_ATPase"/>
</dbReference>
<protein>
    <submittedName>
        <fullName evidence="4">ABC transporter ATP-binding protein</fullName>
    </submittedName>
</protein>
<evidence type="ECO:0000259" key="3">
    <source>
        <dbReference type="PROSITE" id="PS50893"/>
    </source>
</evidence>
<dbReference type="PROSITE" id="PS50893">
    <property type="entry name" value="ABC_TRANSPORTER_2"/>
    <property type="match status" value="1"/>
</dbReference>
<dbReference type="GO" id="GO:0034040">
    <property type="term" value="F:ATPase-coupled lipid transmembrane transporter activity"/>
    <property type="evidence" value="ECO:0007669"/>
    <property type="project" value="TreeGrafter"/>
</dbReference>
<organism evidence="4 5">
    <name type="scientific">Mycena indigotica</name>
    <dbReference type="NCBI Taxonomy" id="2126181"/>
    <lineage>
        <taxon>Eukaryota</taxon>
        <taxon>Fungi</taxon>
        <taxon>Dikarya</taxon>
        <taxon>Basidiomycota</taxon>
        <taxon>Agaricomycotina</taxon>
        <taxon>Agaricomycetes</taxon>
        <taxon>Agaricomycetidae</taxon>
        <taxon>Agaricales</taxon>
        <taxon>Marasmiineae</taxon>
        <taxon>Mycenaceae</taxon>
        <taxon>Mycena</taxon>
    </lineage>
</organism>
<dbReference type="EMBL" id="JACAZF010000001">
    <property type="protein sequence ID" value="KAF7314970.1"/>
    <property type="molecule type" value="Genomic_DNA"/>
</dbReference>
<reference evidence="4" key="1">
    <citation type="submission" date="2020-05" db="EMBL/GenBank/DDBJ databases">
        <title>Mycena genomes resolve the evolution of fungal bioluminescence.</title>
        <authorList>
            <person name="Tsai I.J."/>
        </authorList>
    </citation>
    <scope>NUCLEOTIDE SEQUENCE</scope>
    <source>
        <strain evidence="4">171206Taipei</strain>
    </source>
</reference>